<name>A0A8X7QKZ4_BRACI</name>
<protein>
    <submittedName>
        <fullName evidence="1">Uncharacterized protein</fullName>
    </submittedName>
</protein>
<evidence type="ECO:0000313" key="1">
    <source>
        <dbReference type="EMBL" id="KAG2271317.1"/>
    </source>
</evidence>
<reference evidence="1 2" key="1">
    <citation type="submission" date="2020-02" db="EMBL/GenBank/DDBJ databases">
        <authorList>
            <person name="Ma Q."/>
            <person name="Huang Y."/>
            <person name="Song X."/>
            <person name="Pei D."/>
        </authorList>
    </citation>
    <scope>NUCLEOTIDE SEQUENCE [LARGE SCALE GENOMIC DNA]</scope>
    <source>
        <strain evidence="1">Sxm20200214</strain>
        <tissue evidence="1">Leaf</tissue>
    </source>
</reference>
<keyword evidence="2" id="KW-1185">Reference proteome</keyword>
<dbReference type="AlphaFoldDB" id="A0A8X7QKZ4"/>
<accession>A0A8X7QKZ4</accession>
<dbReference type="EMBL" id="JAAMPC010000013">
    <property type="protein sequence ID" value="KAG2271317.1"/>
    <property type="molecule type" value="Genomic_DNA"/>
</dbReference>
<evidence type="ECO:0000313" key="2">
    <source>
        <dbReference type="Proteomes" id="UP000886595"/>
    </source>
</evidence>
<sequence length="100" mass="11098">MKQGGELKSVDMLLLDVKTRWPQSSRGQSTFKLSSLFQHILQEGLPQLSQARRRASGSANTNLMSFARNKITYLNILEDILQGVSYEVCSVAIQGILATL</sequence>
<proteinExistence type="predicted"/>
<organism evidence="1 2">
    <name type="scientific">Brassica carinata</name>
    <name type="common">Ethiopian mustard</name>
    <name type="synonym">Abyssinian cabbage</name>
    <dbReference type="NCBI Taxonomy" id="52824"/>
    <lineage>
        <taxon>Eukaryota</taxon>
        <taxon>Viridiplantae</taxon>
        <taxon>Streptophyta</taxon>
        <taxon>Embryophyta</taxon>
        <taxon>Tracheophyta</taxon>
        <taxon>Spermatophyta</taxon>
        <taxon>Magnoliopsida</taxon>
        <taxon>eudicotyledons</taxon>
        <taxon>Gunneridae</taxon>
        <taxon>Pentapetalae</taxon>
        <taxon>rosids</taxon>
        <taxon>malvids</taxon>
        <taxon>Brassicales</taxon>
        <taxon>Brassicaceae</taxon>
        <taxon>Brassiceae</taxon>
        <taxon>Brassica</taxon>
    </lineage>
</organism>
<comment type="caution">
    <text evidence="1">The sequence shown here is derived from an EMBL/GenBank/DDBJ whole genome shotgun (WGS) entry which is preliminary data.</text>
</comment>
<dbReference type="Proteomes" id="UP000886595">
    <property type="component" value="Unassembled WGS sequence"/>
</dbReference>
<gene>
    <name evidence="1" type="ORF">Bca52824_065872</name>
</gene>